<keyword evidence="2" id="KW-0067">ATP-binding</keyword>
<dbReference type="AlphaFoldDB" id="A0A7X0IJA5"/>
<evidence type="ECO:0000256" key="2">
    <source>
        <dbReference type="PIRSR" id="PIRSR640198-2"/>
    </source>
</evidence>
<proteinExistence type="predicted"/>
<dbReference type="InterPro" id="IPR040198">
    <property type="entry name" value="Fido_containing"/>
</dbReference>
<dbReference type="InterPro" id="IPR003812">
    <property type="entry name" value="Fido"/>
</dbReference>
<dbReference type="Pfam" id="PF13784">
    <property type="entry name" value="Fic_N"/>
    <property type="match status" value="1"/>
</dbReference>
<evidence type="ECO:0000259" key="3">
    <source>
        <dbReference type="PROSITE" id="PS51459"/>
    </source>
</evidence>
<feature type="active site" evidence="1">
    <location>
        <position position="165"/>
    </location>
</feature>
<organism evidence="4 5">
    <name type="scientific">Sphaerisporangium rubeum</name>
    <dbReference type="NCBI Taxonomy" id="321317"/>
    <lineage>
        <taxon>Bacteria</taxon>
        <taxon>Bacillati</taxon>
        <taxon>Actinomycetota</taxon>
        <taxon>Actinomycetes</taxon>
        <taxon>Streptosporangiales</taxon>
        <taxon>Streptosporangiaceae</taxon>
        <taxon>Sphaerisporangium</taxon>
    </lineage>
</organism>
<evidence type="ECO:0000313" key="4">
    <source>
        <dbReference type="EMBL" id="MBB6476250.1"/>
    </source>
</evidence>
<gene>
    <name evidence="4" type="ORF">BJ992_005681</name>
</gene>
<dbReference type="Proteomes" id="UP000555564">
    <property type="component" value="Unassembled WGS sequence"/>
</dbReference>
<dbReference type="PROSITE" id="PS51459">
    <property type="entry name" value="FIDO"/>
    <property type="match status" value="1"/>
</dbReference>
<feature type="binding site" evidence="2">
    <location>
        <begin position="169"/>
        <end position="176"/>
    </location>
    <ligand>
        <name>ATP</name>
        <dbReference type="ChEBI" id="CHEBI:30616"/>
    </ligand>
</feature>
<dbReference type="InterPro" id="IPR036597">
    <property type="entry name" value="Fido-like_dom_sf"/>
</dbReference>
<dbReference type="PANTHER" id="PTHR13504:SF38">
    <property type="entry name" value="FIDO DOMAIN-CONTAINING PROTEIN"/>
    <property type="match status" value="1"/>
</dbReference>
<accession>A0A7X0IJA5</accession>
<comment type="caution">
    <text evidence="4">The sequence shown here is derived from an EMBL/GenBank/DDBJ whole genome shotgun (WGS) entry which is preliminary data.</text>
</comment>
<dbReference type="Gene3D" id="1.10.3290.10">
    <property type="entry name" value="Fido-like domain"/>
    <property type="match status" value="1"/>
</dbReference>
<evidence type="ECO:0000313" key="5">
    <source>
        <dbReference type="Proteomes" id="UP000555564"/>
    </source>
</evidence>
<dbReference type="Pfam" id="PF02661">
    <property type="entry name" value="Fic"/>
    <property type="match status" value="1"/>
</dbReference>
<protein>
    <submittedName>
        <fullName evidence="4">Fic family protein</fullName>
    </submittedName>
</protein>
<sequence>MRRLAGHPAGHGVDGLARFLLRSEAIASSRIEGLQASPQQVALAELADQDAGVSKGFTATARLVANNVAALQRAVTDLVGRDVVSVDDVIDLHRSLLPEERHHGLRDVQNWVGGSSWHPLDAEFVPPPQGEVPGLMGDLATYLNGAEHAPLVQAGLVHAQFETIHPFTDGNGRVGRALIHTVLARRGLTRGAVLPISLVLLTRSDTYVEGLTAYRYSGAATSPEGQTGVDGWLRVFLTAAATAAEQAEAFADELGELREEWDERHRAHRESRGLRPVPRAGSAVTRLLDLLLAAPVVTARTVQRLLSITHPAARQALEELAGAGILQPKQVERNTTGYLALDVFDLLTLTERRLASTRWDTRESAPRRVVPARPQR</sequence>
<dbReference type="EMBL" id="JACHIU010000001">
    <property type="protein sequence ID" value="MBB6476250.1"/>
    <property type="molecule type" value="Genomic_DNA"/>
</dbReference>
<dbReference type="PANTHER" id="PTHR13504">
    <property type="entry name" value="FIDO DOMAIN-CONTAINING PROTEIN DDB_G0283145"/>
    <property type="match status" value="1"/>
</dbReference>
<keyword evidence="2" id="KW-0547">Nucleotide-binding</keyword>
<dbReference type="SUPFAM" id="SSF140931">
    <property type="entry name" value="Fic-like"/>
    <property type="match status" value="1"/>
</dbReference>
<feature type="domain" description="Fido" evidence="3">
    <location>
        <begin position="84"/>
        <end position="238"/>
    </location>
</feature>
<dbReference type="InterPro" id="IPR025758">
    <property type="entry name" value="Fic/DOC_N"/>
</dbReference>
<evidence type="ECO:0000256" key="1">
    <source>
        <dbReference type="PIRSR" id="PIRSR640198-1"/>
    </source>
</evidence>
<dbReference type="GO" id="GO:0005524">
    <property type="term" value="F:ATP binding"/>
    <property type="evidence" value="ECO:0007669"/>
    <property type="project" value="UniProtKB-KW"/>
</dbReference>
<reference evidence="4 5" key="1">
    <citation type="submission" date="2020-08" db="EMBL/GenBank/DDBJ databases">
        <title>Sequencing the genomes of 1000 actinobacteria strains.</title>
        <authorList>
            <person name="Klenk H.-P."/>
        </authorList>
    </citation>
    <scope>NUCLEOTIDE SEQUENCE [LARGE SCALE GENOMIC DNA]</scope>
    <source>
        <strain evidence="4 5">DSM 44936</strain>
    </source>
</reference>
<name>A0A7X0IJA5_9ACTN</name>
<keyword evidence="5" id="KW-1185">Reference proteome</keyword>